<reference evidence="2 3" key="1">
    <citation type="journal article" date="2021" name="Elife">
        <title>Chloroplast acquisition without the gene transfer in kleptoplastic sea slugs, Plakobranchus ocellatus.</title>
        <authorList>
            <person name="Maeda T."/>
            <person name="Takahashi S."/>
            <person name="Yoshida T."/>
            <person name="Shimamura S."/>
            <person name="Takaki Y."/>
            <person name="Nagai Y."/>
            <person name="Toyoda A."/>
            <person name="Suzuki Y."/>
            <person name="Arimoto A."/>
            <person name="Ishii H."/>
            <person name="Satoh N."/>
            <person name="Nishiyama T."/>
            <person name="Hasebe M."/>
            <person name="Maruyama T."/>
            <person name="Minagawa J."/>
            <person name="Obokata J."/>
            <person name="Shigenobu S."/>
        </authorList>
    </citation>
    <scope>NUCLEOTIDE SEQUENCE [LARGE SCALE GENOMIC DNA]</scope>
</reference>
<sequence length="90" mass="10300">MYPAREEKPDILIEGVEGDDDEEEDYSRPYSEFEVGRVRGDVTFHKNAVRDTSKFFPQNEANPSQLLLRNCVLSDVDNGDDLRSNAHLNI</sequence>
<protein>
    <submittedName>
        <fullName evidence="2">Uncharacterized protein</fullName>
    </submittedName>
</protein>
<dbReference type="Proteomes" id="UP000735302">
    <property type="component" value="Unassembled WGS sequence"/>
</dbReference>
<proteinExistence type="predicted"/>
<feature type="compositionally biased region" description="Basic and acidic residues" evidence="1">
    <location>
        <begin position="1"/>
        <end position="11"/>
    </location>
</feature>
<dbReference type="AlphaFoldDB" id="A0AAV4CIK4"/>
<evidence type="ECO:0000256" key="1">
    <source>
        <dbReference type="SAM" id="MobiDB-lite"/>
    </source>
</evidence>
<evidence type="ECO:0000313" key="2">
    <source>
        <dbReference type="EMBL" id="GFO30984.1"/>
    </source>
</evidence>
<keyword evidence="3" id="KW-1185">Reference proteome</keyword>
<name>A0AAV4CIK4_9GAST</name>
<accession>A0AAV4CIK4</accession>
<feature type="compositionally biased region" description="Acidic residues" evidence="1">
    <location>
        <begin position="16"/>
        <end position="25"/>
    </location>
</feature>
<dbReference type="EMBL" id="BLXT01006309">
    <property type="protein sequence ID" value="GFO30984.1"/>
    <property type="molecule type" value="Genomic_DNA"/>
</dbReference>
<evidence type="ECO:0000313" key="3">
    <source>
        <dbReference type="Proteomes" id="UP000735302"/>
    </source>
</evidence>
<gene>
    <name evidence="2" type="ORF">PoB_005748900</name>
</gene>
<feature type="region of interest" description="Disordered" evidence="1">
    <location>
        <begin position="1"/>
        <end position="28"/>
    </location>
</feature>
<organism evidence="2 3">
    <name type="scientific">Plakobranchus ocellatus</name>
    <dbReference type="NCBI Taxonomy" id="259542"/>
    <lineage>
        <taxon>Eukaryota</taxon>
        <taxon>Metazoa</taxon>
        <taxon>Spiralia</taxon>
        <taxon>Lophotrochozoa</taxon>
        <taxon>Mollusca</taxon>
        <taxon>Gastropoda</taxon>
        <taxon>Heterobranchia</taxon>
        <taxon>Euthyneura</taxon>
        <taxon>Panpulmonata</taxon>
        <taxon>Sacoglossa</taxon>
        <taxon>Placobranchoidea</taxon>
        <taxon>Plakobranchidae</taxon>
        <taxon>Plakobranchus</taxon>
    </lineage>
</organism>
<comment type="caution">
    <text evidence="2">The sequence shown here is derived from an EMBL/GenBank/DDBJ whole genome shotgun (WGS) entry which is preliminary data.</text>
</comment>